<dbReference type="EMBL" id="BARS01046305">
    <property type="protein sequence ID" value="GAG28761.1"/>
    <property type="molecule type" value="Genomic_DNA"/>
</dbReference>
<dbReference type="AlphaFoldDB" id="X0XVD1"/>
<comment type="caution">
    <text evidence="1">The sequence shown here is derived from an EMBL/GenBank/DDBJ whole genome shotgun (WGS) entry which is preliminary data.</text>
</comment>
<gene>
    <name evidence="1" type="ORF">S01H1_69714</name>
</gene>
<proteinExistence type="predicted"/>
<organism evidence="1">
    <name type="scientific">marine sediment metagenome</name>
    <dbReference type="NCBI Taxonomy" id="412755"/>
    <lineage>
        <taxon>unclassified sequences</taxon>
        <taxon>metagenomes</taxon>
        <taxon>ecological metagenomes</taxon>
    </lineage>
</organism>
<name>X0XVD1_9ZZZZ</name>
<accession>X0XVD1</accession>
<feature type="non-terminal residue" evidence="1">
    <location>
        <position position="1"/>
    </location>
</feature>
<protein>
    <submittedName>
        <fullName evidence="1">Uncharacterized protein</fullName>
    </submittedName>
</protein>
<reference evidence="1" key="1">
    <citation type="journal article" date="2014" name="Front. Microbiol.">
        <title>High frequency of phylogenetically diverse reductive dehalogenase-homologous genes in deep subseafloor sedimentary metagenomes.</title>
        <authorList>
            <person name="Kawai M."/>
            <person name="Futagami T."/>
            <person name="Toyoda A."/>
            <person name="Takaki Y."/>
            <person name="Nishi S."/>
            <person name="Hori S."/>
            <person name="Arai W."/>
            <person name="Tsubouchi T."/>
            <person name="Morono Y."/>
            <person name="Uchiyama I."/>
            <person name="Ito T."/>
            <person name="Fujiyama A."/>
            <person name="Inagaki F."/>
            <person name="Takami H."/>
        </authorList>
    </citation>
    <scope>NUCLEOTIDE SEQUENCE</scope>
    <source>
        <strain evidence="1">Expedition CK06-06</strain>
    </source>
</reference>
<evidence type="ECO:0000313" key="1">
    <source>
        <dbReference type="EMBL" id="GAG28761.1"/>
    </source>
</evidence>
<sequence length="236" mass="25154">KDLKEKLINFDGADYLSKAGYDTDDNGIVEFSAQTATNGKNTSGVIIANLKLVHITGANPIEEVLEIELADASSGKPANGITLESVAIGGVGRVLLKGFAVPISLPGGAVGEIVYLDGLGSMQLLPPTSGLVQTVGVIFAIDAGNALVGFSPQDLDDRSDYLRDWREFTHYEKDVQFVIDLSTIPSIPSNAKVIGRVKIEDYTSSNSLLQDFDDDKIEGVGGDMFSLTYDPNGKRN</sequence>